<feature type="domain" description="LicD/FKTN/FKRP nucleotidyltransferase" evidence="2">
    <location>
        <begin position="103"/>
        <end position="147"/>
    </location>
</feature>
<dbReference type="InterPro" id="IPR052942">
    <property type="entry name" value="LPS_cholinephosphotransferase"/>
</dbReference>
<dbReference type="Pfam" id="PF04991">
    <property type="entry name" value="LicD"/>
    <property type="match status" value="1"/>
</dbReference>
<keyword evidence="1" id="KW-0472">Membrane</keyword>
<protein>
    <recommendedName>
        <fullName evidence="2">LicD/FKTN/FKRP nucleotidyltransferase domain-containing protein</fullName>
    </recommendedName>
</protein>
<dbReference type="PANTHER" id="PTHR43404">
    <property type="entry name" value="LIPOPOLYSACCHARIDE CHOLINEPHOSPHOTRANSFERASE LICD"/>
    <property type="match status" value="1"/>
</dbReference>
<dbReference type="GO" id="GO:0009100">
    <property type="term" value="P:glycoprotein metabolic process"/>
    <property type="evidence" value="ECO:0007669"/>
    <property type="project" value="UniProtKB-ARBA"/>
</dbReference>
<accession>A0A6C0BZJ8</accession>
<dbReference type="AlphaFoldDB" id="A0A6C0BZJ8"/>
<dbReference type="EMBL" id="MN739303">
    <property type="protein sequence ID" value="QHS97767.1"/>
    <property type="molecule type" value="Genomic_DNA"/>
</dbReference>
<keyword evidence="1" id="KW-0812">Transmembrane</keyword>
<organism evidence="3">
    <name type="scientific">viral metagenome</name>
    <dbReference type="NCBI Taxonomy" id="1070528"/>
    <lineage>
        <taxon>unclassified sequences</taxon>
        <taxon>metagenomes</taxon>
        <taxon>organismal metagenomes</taxon>
    </lineage>
</organism>
<dbReference type="InterPro" id="IPR007074">
    <property type="entry name" value="LicD/FKTN/FKRP_NTP_transf"/>
</dbReference>
<evidence type="ECO:0000313" key="3">
    <source>
        <dbReference type="EMBL" id="QHS97767.1"/>
    </source>
</evidence>
<dbReference type="PANTHER" id="PTHR43404:SF1">
    <property type="entry name" value="MNN4P"/>
    <property type="match status" value="1"/>
</dbReference>
<proteinExistence type="predicted"/>
<reference evidence="3" key="1">
    <citation type="journal article" date="2020" name="Nature">
        <title>Giant virus diversity and host interactions through global metagenomics.</title>
        <authorList>
            <person name="Schulz F."/>
            <person name="Roux S."/>
            <person name="Paez-Espino D."/>
            <person name="Jungbluth S."/>
            <person name="Walsh D.A."/>
            <person name="Denef V.J."/>
            <person name="McMahon K.D."/>
            <person name="Konstantinidis K.T."/>
            <person name="Eloe-Fadrosh E.A."/>
            <person name="Kyrpides N.C."/>
            <person name="Woyke T."/>
        </authorList>
    </citation>
    <scope>NUCLEOTIDE SEQUENCE</scope>
    <source>
        <strain evidence="3">GVMAG-M-3300020182-33</strain>
    </source>
</reference>
<name>A0A6C0BZJ8_9ZZZZ</name>
<sequence>MPTSTSVIALIVICVCVGLLCVHVVFKTCRNSGRMYDKLIAAPYSKSDKRIDASTELVYTVKGKIYKYYDVPLDIMKMMPYIDRHTRLRDELVDLLQVFSEACAKCNVRWWLDYGTCLGWLRNGAIIPWDDDMDISMRKEDEARLLSDVGPAIRAINPNITLLWCYNRLIKVVRKPKCFPWIDIIFHSREAGDVWIANHTRMKNGKLVKGQLRQRTNREPIPNGKLFPLLPASLHGVEVYVPQDPKHFMEIRFGKNSTHELKYTHLHYDEKVCKSSGCKEV</sequence>
<keyword evidence="1" id="KW-1133">Transmembrane helix</keyword>
<evidence type="ECO:0000256" key="1">
    <source>
        <dbReference type="SAM" id="Phobius"/>
    </source>
</evidence>
<feature type="transmembrane region" description="Helical" evidence="1">
    <location>
        <begin position="6"/>
        <end position="26"/>
    </location>
</feature>
<evidence type="ECO:0000259" key="2">
    <source>
        <dbReference type="Pfam" id="PF04991"/>
    </source>
</evidence>